<comment type="similarity">
    <text evidence="1">Belongs to the BTG family.</text>
</comment>
<feature type="domain" description="Anti-proliferative protein" evidence="3">
    <location>
        <begin position="28"/>
        <end position="135"/>
    </location>
</feature>
<reference evidence="4" key="1">
    <citation type="submission" date="2020-08" db="EMBL/GenBank/DDBJ databases">
        <title>Chromosome-level assembly of Southern catfish (Silurus meridionalis) provides insights into visual adaptation to the nocturnal and benthic lifestyles.</title>
        <authorList>
            <person name="Zhang Y."/>
            <person name="Wang D."/>
            <person name="Peng Z."/>
        </authorList>
    </citation>
    <scope>NUCLEOTIDE SEQUENCE</scope>
    <source>
        <strain evidence="4">SWU-2019-XX</strain>
        <tissue evidence="4">Muscle</tissue>
    </source>
</reference>
<dbReference type="AlphaFoldDB" id="A0A8T0BMM2"/>
<dbReference type="Pfam" id="PF07742">
    <property type="entry name" value="BTG"/>
    <property type="match status" value="1"/>
</dbReference>
<dbReference type="Gene3D" id="3.90.640.90">
    <property type="entry name" value="Anti-proliferative protein, N-terminal domain"/>
    <property type="match status" value="1"/>
</dbReference>
<comment type="caution">
    <text evidence="4">The sequence shown here is derived from an EMBL/GenBank/DDBJ whole genome shotgun (WGS) entry which is preliminary data.</text>
</comment>
<dbReference type="GO" id="GO:0005634">
    <property type="term" value="C:nucleus"/>
    <property type="evidence" value="ECO:0007669"/>
    <property type="project" value="TreeGrafter"/>
</dbReference>
<evidence type="ECO:0000259" key="3">
    <source>
        <dbReference type="SMART" id="SM00099"/>
    </source>
</evidence>
<feature type="compositionally biased region" description="Low complexity" evidence="2">
    <location>
        <begin position="164"/>
        <end position="187"/>
    </location>
</feature>
<gene>
    <name evidence="4" type="ORF">HF521_017212</name>
</gene>
<keyword evidence="5" id="KW-1185">Reference proteome</keyword>
<dbReference type="PRINTS" id="PR00310">
    <property type="entry name" value="ANTIPRLFBTG1"/>
</dbReference>
<name>A0A8T0BMM2_SILME</name>
<protein>
    <recommendedName>
        <fullName evidence="3">Anti-proliferative protein domain-containing protein</fullName>
    </recommendedName>
</protein>
<dbReference type="InterPro" id="IPR036054">
    <property type="entry name" value="BTG-like_sf"/>
</dbReference>
<dbReference type="GO" id="GO:0005737">
    <property type="term" value="C:cytoplasm"/>
    <property type="evidence" value="ECO:0007669"/>
    <property type="project" value="TreeGrafter"/>
</dbReference>
<dbReference type="InterPro" id="IPR002087">
    <property type="entry name" value="Anti_prolifrtn"/>
</dbReference>
<organism evidence="4 5">
    <name type="scientific">Silurus meridionalis</name>
    <name type="common">Southern catfish</name>
    <name type="synonym">Silurus soldatovi meridionalis</name>
    <dbReference type="NCBI Taxonomy" id="175797"/>
    <lineage>
        <taxon>Eukaryota</taxon>
        <taxon>Metazoa</taxon>
        <taxon>Chordata</taxon>
        <taxon>Craniata</taxon>
        <taxon>Vertebrata</taxon>
        <taxon>Euteleostomi</taxon>
        <taxon>Actinopterygii</taxon>
        <taxon>Neopterygii</taxon>
        <taxon>Teleostei</taxon>
        <taxon>Ostariophysi</taxon>
        <taxon>Siluriformes</taxon>
        <taxon>Siluridae</taxon>
        <taxon>Silurus</taxon>
    </lineage>
</organism>
<feature type="region of interest" description="Disordered" evidence="2">
    <location>
        <begin position="161"/>
        <end position="210"/>
    </location>
</feature>
<evidence type="ECO:0000313" key="5">
    <source>
        <dbReference type="Proteomes" id="UP000606274"/>
    </source>
</evidence>
<evidence type="ECO:0000256" key="2">
    <source>
        <dbReference type="SAM" id="MobiDB-lite"/>
    </source>
</evidence>
<dbReference type="PANTHER" id="PTHR22978">
    <property type="entry name" value="B-CELL TRANSLOCATION GENE"/>
    <property type="match status" value="1"/>
</dbReference>
<dbReference type="Proteomes" id="UP000606274">
    <property type="component" value="Unassembled WGS sequence"/>
</dbReference>
<sequence length="306" mass="34698">MGKSAFFNTKQVRNVDWCKEERQGSKKMKSEVSAAVNFLKRLALERGHVEEDKAKVFAAKLQELLCEKFTGHWYPENPNKGQAYRCIRMNKSTPCDESVLQACEESKLRPSELGLPREITLWIDPLEVSARSGENCRHFTVAHFSAEKKKDEELEDKMSKLHNDSSTNTNSLNLETSDYHSATSSDCGSDDSSDAEEEIKEGKVESAKEKVNNEKRADYKPFVIAMRPRVREPKPRKIPTSQLAGLQYFYHPTAVWPQYKKKSGILLTTVCTPPPAPVLGYYVFQKPSPQFIMPHANLQPWGVAKG</sequence>
<dbReference type="SMART" id="SM00099">
    <property type="entry name" value="btg1"/>
    <property type="match status" value="1"/>
</dbReference>
<accession>A0A8T0BMM2</accession>
<feature type="compositionally biased region" description="Acidic residues" evidence="2">
    <location>
        <begin position="188"/>
        <end position="199"/>
    </location>
</feature>
<dbReference type="PANTHER" id="PTHR22978:SF12">
    <property type="entry name" value="MATERNAL B9.15 PROTEIN-LIKE ISOFORM X1"/>
    <property type="match status" value="1"/>
</dbReference>
<dbReference type="SUPFAM" id="SSF160696">
    <property type="entry name" value="BTG domain-like"/>
    <property type="match status" value="1"/>
</dbReference>
<proteinExistence type="inferred from homology"/>
<evidence type="ECO:0000256" key="1">
    <source>
        <dbReference type="ARBA" id="ARBA00007989"/>
    </source>
</evidence>
<dbReference type="InterPro" id="IPR033332">
    <property type="entry name" value="BTG"/>
</dbReference>
<dbReference type="EMBL" id="JABFDY010000004">
    <property type="protein sequence ID" value="KAF7708155.1"/>
    <property type="molecule type" value="Genomic_DNA"/>
</dbReference>
<feature type="compositionally biased region" description="Basic and acidic residues" evidence="2">
    <location>
        <begin position="200"/>
        <end position="210"/>
    </location>
</feature>
<evidence type="ECO:0000313" key="4">
    <source>
        <dbReference type="EMBL" id="KAF7708155.1"/>
    </source>
</evidence>
<dbReference type="FunFam" id="3.90.640.90:FF:000002">
    <property type="entry name" value="BTG anti-proliferation factor 4"/>
    <property type="match status" value="1"/>
</dbReference>